<keyword evidence="5" id="KW-1185">Reference proteome</keyword>
<dbReference type="CDD" id="cd00146">
    <property type="entry name" value="PKD"/>
    <property type="match status" value="1"/>
</dbReference>
<protein>
    <recommendedName>
        <fullName evidence="3">PKD domain-containing protein</fullName>
    </recommendedName>
</protein>
<reference evidence="4 5" key="1">
    <citation type="journal article" date="2019" name="Int. J. Syst. Evol. Microbiol.">
        <title>The Global Catalogue of Microorganisms (GCM) 10K type strain sequencing project: providing services to taxonomists for standard genome sequencing and annotation.</title>
        <authorList>
            <consortium name="The Broad Institute Genomics Platform"/>
            <consortium name="The Broad Institute Genome Sequencing Center for Infectious Disease"/>
            <person name="Wu L."/>
            <person name="Ma J."/>
        </authorList>
    </citation>
    <scope>NUCLEOTIDE SEQUENCE [LARGE SCALE GENOMIC DNA]</scope>
    <source>
        <strain evidence="4 5">JCM 16083</strain>
    </source>
</reference>
<comment type="caution">
    <text evidence="4">The sequence shown here is derived from an EMBL/GenBank/DDBJ whole genome shotgun (WGS) entry which is preliminary data.</text>
</comment>
<dbReference type="EMBL" id="BAAAFH010000003">
    <property type="protein sequence ID" value="GAA0874032.1"/>
    <property type="molecule type" value="Genomic_DNA"/>
</dbReference>
<accession>A0ABN1MLC6</accession>
<dbReference type="InterPro" id="IPR000601">
    <property type="entry name" value="PKD_dom"/>
</dbReference>
<gene>
    <name evidence="4" type="ORF">GCM10009118_04400</name>
</gene>
<dbReference type="Gene3D" id="2.60.120.200">
    <property type="match status" value="1"/>
</dbReference>
<dbReference type="Pfam" id="PF13573">
    <property type="entry name" value="SprB"/>
    <property type="match status" value="2"/>
</dbReference>
<proteinExistence type="predicted"/>
<feature type="domain" description="PKD" evidence="3">
    <location>
        <begin position="1054"/>
        <end position="1089"/>
    </location>
</feature>
<dbReference type="Pfam" id="PF13585">
    <property type="entry name" value="CHU_C"/>
    <property type="match status" value="1"/>
</dbReference>
<dbReference type="InterPro" id="IPR026341">
    <property type="entry name" value="T9SS_type_B"/>
</dbReference>
<dbReference type="InterPro" id="IPR006558">
    <property type="entry name" value="LamG-like"/>
</dbReference>
<dbReference type="SUPFAM" id="SSF49299">
    <property type="entry name" value="PKD domain"/>
    <property type="match status" value="2"/>
</dbReference>
<dbReference type="InterPro" id="IPR025667">
    <property type="entry name" value="SprB_repeat"/>
</dbReference>
<evidence type="ECO:0000313" key="5">
    <source>
        <dbReference type="Proteomes" id="UP001501126"/>
    </source>
</evidence>
<dbReference type="InterPro" id="IPR013320">
    <property type="entry name" value="ConA-like_dom_sf"/>
</dbReference>
<dbReference type="SMART" id="SM00560">
    <property type="entry name" value="LamGL"/>
    <property type="match status" value="1"/>
</dbReference>
<evidence type="ECO:0000313" key="4">
    <source>
        <dbReference type="EMBL" id="GAA0874032.1"/>
    </source>
</evidence>
<organism evidence="4 5">
    <name type="scientific">Wandonia haliotis</name>
    <dbReference type="NCBI Taxonomy" id="574963"/>
    <lineage>
        <taxon>Bacteria</taxon>
        <taxon>Pseudomonadati</taxon>
        <taxon>Bacteroidota</taxon>
        <taxon>Flavobacteriia</taxon>
        <taxon>Flavobacteriales</taxon>
        <taxon>Crocinitomicaceae</taxon>
        <taxon>Wandonia</taxon>
    </lineage>
</organism>
<dbReference type="Proteomes" id="UP001501126">
    <property type="component" value="Unassembled WGS sequence"/>
</dbReference>
<evidence type="ECO:0000259" key="3">
    <source>
        <dbReference type="PROSITE" id="PS50093"/>
    </source>
</evidence>
<feature type="domain" description="PKD" evidence="3">
    <location>
        <begin position="1106"/>
        <end position="1184"/>
    </location>
</feature>
<dbReference type="NCBIfam" id="TIGR04131">
    <property type="entry name" value="Bac_Flav_CTERM"/>
    <property type="match status" value="1"/>
</dbReference>
<dbReference type="InterPro" id="IPR013783">
    <property type="entry name" value="Ig-like_fold"/>
</dbReference>
<dbReference type="Pfam" id="PF18911">
    <property type="entry name" value="PKD_4"/>
    <property type="match status" value="1"/>
</dbReference>
<name>A0ABN1MLC6_9FLAO</name>
<sequence>MEYEYIISEVQAIKIVALYSLFDLNLLKNCSTMGKKRTCCVLLFLIVFSFSFGQNSLRIGGPINYVSVGDLDVPGNQLTVEALIHYTGASVNIVSKHTDPSNVNYLLRIGSFEITTTSGFANFGGVAAAGVSLVQGETYHVAATYNGQYLRYYVNGCLTGEMAWTGNMVTNNLQTAIGQQSNCQCEQFNGYIDEVRIWNVARTQAQIAANMLDLPNPTTQAGLLAYYKFEGNYTNAQGNAAWNGVAVGSPQFEPIPYPYPTTIGVTATSSPVVCSNTSTGAIDIAGNGGYLPYSYSIDGTNFSASSSFANLAPGNYTVYARSNTNCFATSTVTVQDQPALTDNLVTTDVTCNGADDGSAEITPAGGNGPAYTFQWSTGTTNNQQITNLSPGNYSVSVSDSCKMEGNELVNNGHFEGGSTGFTSDYTYCNDCFSGVNDLPGGNYLVSNDASLHHASFQGTGNGGTGNFMIVNGAQVANTNVWCQTIAVQPNTYYVFSAYVASMHPTSPADLQFNVNGNLLGQVFTAPSATNVWNRFFSTWYSGASTTATICIVNQNINPGGNDFGLDDISFKECVSCELQTNFAITEPTVLSASVSVTNEICGNNNGEIAVTATGGTGTIQYSIDNGVNFQTSSVFQNLAPGNYTIQVTDANNCNTTVTATVGTDGGPVVSAGNDQTICAGQTVTLSGSGADTYTWDNGVMDGVAFAPSGTTTYTVTGTDAFGCTDTDDVTITVLSLPSIDAGVDQSVCSGASVTLSGSGGDSYTWDNGVTDNQAFTPAVGTVTYTVTGTDANGCSNTDNVTVTVWGLPVIDAGTDQSVCSGTLVTLSGSGGDSYTWDNGVTDNQAFTPAVGTVTYTVTGTDVKGCSNTDNVTVTVWALPVIDAGADQSVCSGTSVTLSGSGGDSYTWDNGVVDNQAFTPAVGTVTYAVTGTDANGCSNTDNVSVTVFQLPAIDAGNDQVACDGDLITLAALGGTTYSWDNGVIDNQPFSQAVGVVTYTVTGTDANGCVNTDQVQVTVHSLPQPTFTVDNNKGCAPLQAQVINTTQGMGSGTCVWNFGNGISSASCSGNLPEYVSPGCYDIELTFTDQNGCQGVALLSDAVCVDADPVADFSVSPVEISSIDPVAYFTNESQGADTYQWEYGDDSGQYSEESPSHEYEEAGQYTVQLIAISTNGCRDTTTKELFIRDELIFFVPNTFTPDEDKYNEVFQPVFTSGFDPYSYKLLIFNRWGEILFESNNASVGWDGTYGGKIVPSGTYIWQIRFDRTQTDNPELHQGHVNLLR</sequence>
<dbReference type="Pfam" id="PF13385">
    <property type="entry name" value="Laminin_G_3"/>
    <property type="match status" value="1"/>
</dbReference>
<dbReference type="InterPro" id="IPR022409">
    <property type="entry name" value="PKD/Chitinase_dom"/>
</dbReference>
<evidence type="ECO:0000256" key="2">
    <source>
        <dbReference type="ARBA" id="ARBA00023157"/>
    </source>
</evidence>
<dbReference type="Gene3D" id="2.60.40.10">
    <property type="entry name" value="Immunoglobulins"/>
    <property type="match status" value="5"/>
</dbReference>
<dbReference type="Gene3D" id="2.60.120.260">
    <property type="entry name" value="Galactose-binding domain-like"/>
    <property type="match status" value="1"/>
</dbReference>
<dbReference type="InterPro" id="IPR035986">
    <property type="entry name" value="PKD_dom_sf"/>
</dbReference>
<dbReference type="SUPFAM" id="SSF49899">
    <property type="entry name" value="Concanavalin A-like lectins/glucanases"/>
    <property type="match status" value="1"/>
</dbReference>
<evidence type="ECO:0000256" key="1">
    <source>
        <dbReference type="ARBA" id="ARBA00022729"/>
    </source>
</evidence>
<keyword evidence="2" id="KW-1015">Disulfide bond</keyword>
<keyword evidence="1" id="KW-0732">Signal</keyword>
<dbReference type="PROSITE" id="PS50093">
    <property type="entry name" value="PKD"/>
    <property type="match status" value="2"/>
</dbReference>
<dbReference type="SMART" id="SM00089">
    <property type="entry name" value="PKD"/>
    <property type="match status" value="3"/>
</dbReference>